<name>A0A4D4J1D1_9PSEU</name>
<gene>
    <name evidence="1" type="ORF">GTS_02410</name>
</gene>
<reference evidence="2" key="1">
    <citation type="submission" date="2019-04" db="EMBL/GenBank/DDBJ databases">
        <title>Draft genome sequence of Pseudonocardiaceae bacterium SL3-2-4.</title>
        <authorList>
            <person name="Ningsih F."/>
            <person name="Yokota A."/>
            <person name="Sakai Y."/>
            <person name="Nanatani K."/>
            <person name="Yabe S."/>
            <person name="Oetari A."/>
            <person name="Sjamsuridzal W."/>
        </authorList>
    </citation>
    <scope>NUCLEOTIDE SEQUENCE [LARGE SCALE GENOMIC DNA]</scope>
    <source>
        <strain evidence="2">SL3-2-4</strain>
    </source>
</reference>
<dbReference type="AlphaFoldDB" id="A0A4D4J1D1"/>
<accession>A0A4D4J1D1</accession>
<evidence type="ECO:0008006" key="3">
    <source>
        <dbReference type="Google" id="ProtNLM"/>
    </source>
</evidence>
<protein>
    <recommendedName>
        <fullName evidence="3">Serine/threonine protein kinase</fullName>
    </recommendedName>
</protein>
<sequence length="257" mass="26431">MVVWTSAWLHGVVGADDVLDALRTWAEQHEVVANDHGTATALDLPGPEETPSGPAMLLAALRRAGAAEARLVLPVPGDVRGLGGGGPFTDAALRAGNAVVLQDIGVGVVPHPVAEGILRWTLFDLPAGPPPEYVPLGEAEHGLAGAMRDAAATLHALDVASNRPGARAEINALVRSAPRPPWPQGMPGRSLRVLQRAAEVAAILEVAMGDEPGGALSASAATARSEALRPLGDAVRRARCAAVDEAVRVLSDRAGQH</sequence>
<dbReference type="EMBL" id="BJFL01000001">
    <property type="protein sequence ID" value="GDY28608.1"/>
    <property type="molecule type" value="Genomic_DNA"/>
</dbReference>
<dbReference type="Proteomes" id="UP000298860">
    <property type="component" value="Unassembled WGS sequence"/>
</dbReference>
<comment type="caution">
    <text evidence="1">The sequence shown here is derived from an EMBL/GenBank/DDBJ whole genome shotgun (WGS) entry which is preliminary data.</text>
</comment>
<proteinExistence type="predicted"/>
<evidence type="ECO:0000313" key="2">
    <source>
        <dbReference type="Proteomes" id="UP000298860"/>
    </source>
</evidence>
<evidence type="ECO:0000313" key="1">
    <source>
        <dbReference type="EMBL" id="GDY28608.1"/>
    </source>
</evidence>
<organism evidence="1 2">
    <name type="scientific">Gandjariella thermophila</name>
    <dbReference type="NCBI Taxonomy" id="1931992"/>
    <lineage>
        <taxon>Bacteria</taxon>
        <taxon>Bacillati</taxon>
        <taxon>Actinomycetota</taxon>
        <taxon>Actinomycetes</taxon>
        <taxon>Pseudonocardiales</taxon>
        <taxon>Pseudonocardiaceae</taxon>
        <taxon>Gandjariella</taxon>
    </lineage>
</organism>
<keyword evidence="2" id="KW-1185">Reference proteome</keyword>